<evidence type="ECO:0000313" key="3">
    <source>
        <dbReference type="Proteomes" id="UP000255367"/>
    </source>
</evidence>
<reference evidence="2 3" key="1">
    <citation type="submission" date="2018-06" db="EMBL/GenBank/DDBJ databases">
        <authorList>
            <consortium name="Pathogen Informatics"/>
            <person name="Doyle S."/>
        </authorList>
    </citation>
    <scope>NUCLEOTIDE SEQUENCE [LARGE SCALE GENOMIC DNA]</scope>
    <source>
        <strain evidence="2 3">NCTC12020</strain>
    </source>
</reference>
<organism evidence="2 3">
    <name type="scientific">Veillonella criceti</name>
    <dbReference type="NCBI Taxonomy" id="103891"/>
    <lineage>
        <taxon>Bacteria</taxon>
        <taxon>Bacillati</taxon>
        <taxon>Bacillota</taxon>
        <taxon>Negativicutes</taxon>
        <taxon>Veillonellales</taxon>
        <taxon>Veillonellaceae</taxon>
        <taxon>Veillonella</taxon>
    </lineage>
</organism>
<sequence>MAKFKIKKGLSDAEMFKNVVEEETFETAMRKGEAESKRPAPLRKSSSNSQEAFYREFLTEKVETQIGKLLLDIKMEYFKDGVGDFSIQVKKDGRNIVIETAPKKIK</sequence>
<feature type="region of interest" description="Disordered" evidence="1">
    <location>
        <begin position="27"/>
        <end position="49"/>
    </location>
</feature>
<dbReference type="RefSeq" id="WP_115310270.1">
    <property type="nucleotide sequence ID" value="NZ_UHIO01000001.1"/>
</dbReference>
<accession>A0A380NKG9</accession>
<evidence type="ECO:0000313" key="2">
    <source>
        <dbReference type="EMBL" id="SUP43168.1"/>
    </source>
</evidence>
<name>A0A380NKG9_9FIRM</name>
<dbReference type="Proteomes" id="UP000255367">
    <property type="component" value="Unassembled WGS sequence"/>
</dbReference>
<protein>
    <submittedName>
        <fullName evidence="2">Uncharacterized protein</fullName>
    </submittedName>
</protein>
<gene>
    <name evidence="2" type="ORF">NCTC12020_01088</name>
</gene>
<dbReference type="AlphaFoldDB" id="A0A380NKG9"/>
<evidence type="ECO:0000256" key="1">
    <source>
        <dbReference type="SAM" id="MobiDB-lite"/>
    </source>
</evidence>
<dbReference type="EMBL" id="UHIO01000001">
    <property type="protein sequence ID" value="SUP43168.1"/>
    <property type="molecule type" value="Genomic_DNA"/>
</dbReference>
<feature type="compositionally biased region" description="Basic and acidic residues" evidence="1">
    <location>
        <begin position="28"/>
        <end position="38"/>
    </location>
</feature>
<keyword evidence="3" id="KW-1185">Reference proteome</keyword>
<proteinExistence type="predicted"/>
<dbReference type="OrthoDB" id="1629499at2"/>